<evidence type="ECO:0000313" key="3">
    <source>
        <dbReference type="EMBL" id="MCP8937799.1"/>
    </source>
</evidence>
<comment type="caution">
    <text evidence="3">The sequence shown here is derived from an EMBL/GenBank/DDBJ whole genome shotgun (WGS) entry which is preliminary data.</text>
</comment>
<protein>
    <submittedName>
        <fullName evidence="3">DUF1214 domain-containing protein</fullName>
    </submittedName>
</protein>
<evidence type="ECO:0000256" key="1">
    <source>
        <dbReference type="SAM" id="Phobius"/>
    </source>
</evidence>
<proteinExistence type="predicted"/>
<sequence>MSAAARPGEADFALRETRAGSGLGRLAGVVACFLIAAGTGLGATWLALENNAGLDAVKAGPWTAWPRNGAPDADPYSRAVVARSGELPLGLGEGLAFTATRDSARRPLVGRCIYRVTGRTPQTRAWTLTVSAPGGRLIPNAARRYGFTSEEIVRDGSGRFTIVLSREARPGNWLPVETEGRVELMLRLYDTPVSAVAAALDPGLLPTIERDGCS</sequence>
<keyword evidence="4" id="KW-1185">Reference proteome</keyword>
<evidence type="ECO:0000313" key="4">
    <source>
        <dbReference type="Proteomes" id="UP001205890"/>
    </source>
</evidence>
<feature type="domain" description="DUF1214" evidence="2">
    <location>
        <begin position="93"/>
        <end position="191"/>
    </location>
</feature>
<dbReference type="Pfam" id="PF06742">
    <property type="entry name" value="DUF1214"/>
    <property type="match status" value="1"/>
</dbReference>
<dbReference type="InterPro" id="IPR010621">
    <property type="entry name" value="DUF1214"/>
</dbReference>
<evidence type="ECO:0000259" key="2">
    <source>
        <dbReference type="Pfam" id="PF06742"/>
    </source>
</evidence>
<dbReference type="EMBL" id="JANCLU010000003">
    <property type="protein sequence ID" value="MCP8937799.1"/>
    <property type="molecule type" value="Genomic_DNA"/>
</dbReference>
<dbReference type="Gene3D" id="2.60.120.600">
    <property type="entry name" value="Domain of unknown function DUF1214, C-terminal domain"/>
    <property type="match status" value="1"/>
</dbReference>
<organism evidence="3 4">
    <name type="scientific">Alsobacter ponti</name>
    <dbReference type="NCBI Taxonomy" id="2962936"/>
    <lineage>
        <taxon>Bacteria</taxon>
        <taxon>Pseudomonadati</taxon>
        <taxon>Pseudomonadota</taxon>
        <taxon>Alphaproteobacteria</taxon>
        <taxon>Hyphomicrobiales</taxon>
        <taxon>Alsobacteraceae</taxon>
        <taxon>Alsobacter</taxon>
    </lineage>
</organism>
<dbReference type="SUPFAM" id="SSF160935">
    <property type="entry name" value="VPA0735-like"/>
    <property type="match status" value="1"/>
</dbReference>
<keyword evidence="1" id="KW-0812">Transmembrane</keyword>
<dbReference type="PANTHER" id="PTHR36509:SF2">
    <property type="entry name" value="BLL3101 PROTEIN"/>
    <property type="match status" value="1"/>
</dbReference>
<feature type="transmembrane region" description="Helical" evidence="1">
    <location>
        <begin position="26"/>
        <end position="48"/>
    </location>
</feature>
<dbReference type="InterPro" id="IPR012038">
    <property type="entry name" value="UCP009471"/>
</dbReference>
<accession>A0ABT1L8I3</accession>
<dbReference type="InterPro" id="IPR037049">
    <property type="entry name" value="DUF1214_C_sf"/>
</dbReference>
<dbReference type="Proteomes" id="UP001205890">
    <property type="component" value="Unassembled WGS sequence"/>
</dbReference>
<gene>
    <name evidence="3" type="ORF">NK718_04675</name>
</gene>
<dbReference type="PANTHER" id="PTHR36509">
    <property type="entry name" value="BLL3101 PROTEIN"/>
    <property type="match status" value="1"/>
</dbReference>
<dbReference type="PIRSF" id="PIRSF009471">
    <property type="entry name" value="UCP009471"/>
    <property type="match status" value="1"/>
</dbReference>
<name>A0ABT1L8I3_9HYPH</name>
<keyword evidence="1" id="KW-0472">Membrane</keyword>
<keyword evidence="1" id="KW-1133">Transmembrane helix</keyword>
<dbReference type="RefSeq" id="WP_254739124.1">
    <property type="nucleotide sequence ID" value="NZ_JANCLU010000003.1"/>
</dbReference>
<reference evidence="3 4" key="1">
    <citation type="submission" date="2022-07" db="EMBL/GenBank/DDBJ databases">
        <authorList>
            <person name="Li W.-J."/>
            <person name="Deng Q.-Q."/>
        </authorList>
    </citation>
    <scope>NUCLEOTIDE SEQUENCE [LARGE SCALE GENOMIC DNA]</scope>
    <source>
        <strain evidence="3 4">SYSU M60028</strain>
    </source>
</reference>